<dbReference type="Pfam" id="PF02578">
    <property type="entry name" value="Cu-oxidase_4"/>
    <property type="match status" value="1"/>
</dbReference>
<organism evidence="10 11">
    <name type="scientific">Legionella oakridgensis</name>
    <dbReference type="NCBI Taxonomy" id="29423"/>
    <lineage>
        <taxon>Bacteria</taxon>
        <taxon>Pseudomonadati</taxon>
        <taxon>Pseudomonadota</taxon>
        <taxon>Gammaproteobacteria</taxon>
        <taxon>Legionellales</taxon>
        <taxon>Legionellaceae</taxon>
        <taxon>Legionella</taxon>
    </lineage>
</organism>
<evidence type="ECO:0000313" key="11">
    <source>
        <dbReference type="Proteomes" id="UP000054858"/>
    </source>
</evidence>
<evidence type="ECO:0000256" key="8">
    <source>
        <dbReference type="ARBA" id="ARBA00048968"/>
    </source>
</evidence>
<proteinExistence type="inferred from homology"/>
<dbReference type="InterPro" id="IPR038371">
    <property type="entry name" value="Cu_polyphenol_OxRdtase_sf"/>
</dbReference>
<dbReference type="EMBL" id="LNYP01000013">
    <property type="protein sequence ID" value="KTD39761.1"/>
    <property type="molecule type" value="Genomic_DNA"/>
</dbReference>
<reference evidence="10 11" key="1">
    <citation type="submission" date="2015-11" db="EMBL/GenBank/DDBJ databases">
        <title>Genomic analysis of 38 Legionella species identifies large and diverse effector repertoires.</title>
        <authorList>
            <person name="Burstein D."/>
            <person name="Amaro F."/>
            <person name="Zusman T."/>
            <person name="Lifshitz Z."/>
            <person name="Cohen O."/>
            <person name="Gilbert J.A."/>
            <person name="Pupko T."/>
            <person name="Shuman H.A."/>
            <person name="Segal G."/>
        </authorList>
    </citation>
    <scope>NUCLEOTIDE SEQUENCE [LARGE SCALE GENOMIC DNA]</scope>
    <source>
        <strain evidence="10 11">Oak Ridge-10</strain>
    </source>
</reference>
<name>A0A0W0X5F7_9GAMM</name>
<evidence type="ECO:0000256" key="1">
    <source>
        <dbReference type="ARBA" id="ARBA00000553"/>
    </source>
</evidence>
<dbReference type="Proteomes" id="UP000054858">
    <property type="component" value="Unassembled WGS sequence"/>
</dbReference>
<evidence type="ECO:0000256" key="2">
    <source>
        <dbReference type="ARBA" id="ARBA00007353"/>
    </source>
</evidence>
<dbReference type="PANTHER" id="PTHR30616">
    <property type="entry name" value="UNCHARACTERIZED PROTEIN YFIH"/>
    <property type="match status" value="1"/>
</dbReference>
<dbReference type="Gene3D" id="3.60.140.10">
    <property type="entry name" value="CNF1/YfiH-like putative cysteine hydrolases"/>
    <property type="match status" value="1"/>
</dbReference>
<dbReference type="GO" id="GO:0016787">
    <property type="term" value="F:hydrolase activity"/>
    <property type="evidence" value="ECO:0007669"/>
    <property type="project" value="UniProtKB-KW"/>
</dbReference>
<dbReference type="PATRIC" id="fig|29423.5.peg.907"/>
<keyword evidence="3" id="KW-0808">Transferase</keyword>
<keyword evidence="4" id="KW-0479">Metal-binding</keyword>
<accession>A0A0W0X5F7</accession>
<dbReference type="GO" id="GO:0017061">
    <property type="term" value="F:S-methyl-5-thioadenosine phosphorylase activity"/>
    <property type="evidence" value="ECO:0007669"/>
    <property type="project" value="UniProtKB-EC"/>
</dbReference>
<comment type="catalytic activity">
    <reaction evidence="1">
        <text>inosine + phosphate = alpha-D-ribose 1-phosphate + hypoxanthine</text>
        <dbReference type="Rhea" id="RHEA:27646"/>
        <dbReference type="ChEBI" id="CHEBI:17368"/>
        <dbReference type="ChEBI" id="CHEBI:17596"/>
        <dbReference type="ChEBI" id="CHEBI:43474"/>
        <dbReference type="ChEBI" id="CHEBI:57720"/>
        <dbReference type="EC" id="2.4.2.1"/>
    </reaction>
    <physiologicalReaction direction="left-to-right" evidence="1">
        <dbReference type="Rhea" id="RHEA:27647"/>
    </physiologicalReaction>
</comment>
<keyword evidence="6" id="KW-0862">Zinc</keyword>
<dbReference type="PANTHER" id="PTHR30616:SF2">
    <property type="entry name" value="PURINE NUCLEOSIDE PHOSPHORYLASE LACC1"/>
    <property type="match status" value="1"/>
</dbReference>
<dbReference type="GO" id="GO:0005507">
    <property type="term" value="F:copper ion binding"/>
    <property type="evidence" value="ECO:0007669"/>
    <property type="project" value="TreeGrafter"/>
</dbReference>
<keyword evidence="5" id="KW-0378">Hydrolase</keyword>
<sequence>MITVSMVHGNNVVIVDMPWNDDNRSKADAMVTKQEQMVLASDSADCPIVLFADEQAGIIGLAHAVLPSANMF</sequence>
<comment type="catalytic activity">
    <reaction evidence="7">
        <text>adenosine + H2O + H(+) = inosine + NH4(+)</text>
        <dbReference type="Rhea" id="RHEA:24408"/>
        <dbReference type="ChEBI" id="CHEBI:15377"/>
        <dbReference type="ChEBI" id="CHEBI:15378"/>
        <dbReference type="ChEBI" id="CHEBI:16335"/>
        <dbReference type="ChEBI" id="CHEBI:17596"/>
        <dbReference type="ChEBI" id="CHEBI:28938"/>
        <dbReference type="EC" id="3.5.4.4"/>
    </reaction>
    <physiologicalReaction direction="left-to-right" evidence="7">
        <dbReference type="Rhea" id="RHEA:24409"/>
    </physiologicalReaction>
</comment>
<comment type="similarity">
    <text evidence="2">Belongs to the purine nucleoside phosphorylase YfiH/LACC1 family.</text>
</comment>
<evidence type="ECO:0000256" key="6">
    <source>
        <dbReference type="ARBA" id="ARBA00022833"/>
    </source>
</evidence>
<dbReference type="InterPro" id="IPR003730">
    <property type="entry name" value="Cu_polyphenol_OxRdtase"/>
</dbReference>
<dbReference type="InterPro" id="IPR011324">
    <property type="entry name" value="Cytotoxic_necrot_fac-like_cat"/>
</dbReference>
<evidence type="ECO:0000313" key="10">
    <source>
        <dbReference type="EMBL" id="KTD39761.1"/>
    </source>
</evidence>
<evidence type="ECO:0000256" key="5">
    <source>
        <dbReference type="ARBA" id="ARBA00022801"/>
    </source>
</evidence>
<evidence type="ECO:0000256" key="4">
    <source>
        <dbReference type="ARBA" id="ARBA00022723"/>
    </source>
</evidence>
<gene>
    <name evidence="10" type="ORF">Loak_0868</name>
</gene>
<comment type="caution">
    <text evidence="10">The sequence shown here is derived from an EMBL/GenBank/DDBJ whole genome shotgun (WGS) entry which is preliminary data.</text>
</comment>
<dbReference type="AlphaFoldDB" id="A0A0W0X5F7"/>
<dbReference type="SUPFAM" id="SSF64438">
    <property type="entry name" value="CNF1/YfiH-like putative cysteine hydrolases"/>
    <property type="match status" value="1"/>
</dbReference>
<evidence type="ECO:0000256" key="3">
    <source>
        <dbReference type="ARBA" id="ARBA00022679"/>
    </source>
</evidence>
<evidence type="ECO:0000256" key="7">
    <source>
        <dbReference type="ARBA" id="ARBA00047989"/>
    </source>
</evidence>
<comment type="catalytic activity">
    <reaction evidence="8">
        <text>adenosine + phosphate = alpha-D-ribose 1-phosphate + adenine</text>
        <dbReference type="Rhea" id="RHEA:27642"/>
        <dbReference type="ChEBI" id="CHEBI:16335"/>
        <dbReference type="ChEBI" id="CHEBI:16708"/>
        <dbReference type="ChEBI" id="CHEBI:43474"/>
        <dbReference type="ChEBI" id="CHEBI:57720"/>
        <dbReference type="EC" id="2.4.2.1"/>
    </reaction>
    <physiologicalReaction direction="left-to-right" evidence="8">
        <dbReference type="Rhea" id="RHEA:27643"/>
    </physiologicalReaction>
</comment>
<evidence type="ECO:0000256" key="9">
    <source>
        <dbReference type="ARBA" id="ARBA00049893"/>
    </source>
</evidence>
<protein>
    <submittedName>
        <fullName evidence="10">Multi-copper polyphenol oxidoreductase laccase</fullName>
    </submittedName>
</protein>
<comment type="catalytic activity">
    <reaction evidence="9">
        <text>S-methyl-5'-thioadenosine + phosphate = 5-(methylsulfanyl)-alpha-D-ribose 1-phosphate + adenine</text>
        <dbReference type="Rhea" id="RHEA:11852"/>
        <dbReference type="ChEBI" id="CHEBI:16708"/>
        <dbReference type="ChEBI" id="CHEBI:17509"/>
        <dbReference type="ChEBI" id="CHEBI:43474"/>
        <dbReference type="ChEBI" id="CHEBI:58533"/>
        <dbReference type="EC" id="2.4.2.28"/>
    </reaction>
    <physiologicalReaction direction="left-to-right" evidence="9">
        <dbReference type="Rhea" id="RHEA:11853"/>
    </physiologicalReaction>
</comment>